<keyword evidence="3 9" id="KW-0479">Metal-binding</keyword>
<feature type="binding site" evidence="9">
    <location>
        <position position="121"/>
    </location>
    <ligand>
        <name>NADPH</name>
        <dbReference type="ChEBI" id="CHEBI:57783"/>
    </ligand>
</feature>
<dbReference type="InterPro" id="IPR036169">
    <property type="entry name" value="DXPR_C_sf"/>
</dbReference>
<feature type="binding site" evidence="9">
    <location>
        <position position="10"/>
    </location>
    <ligand>
        <name>NADPH</name>
        <dbReference type="ChEBI" id="CHEBI:57783"/>
    </ligand>
</feature>
<dbReference type="SUPFAM" id="SSF55347">
    <property type="entry name" value="Glyceraldehyde-3-phosphate dehydrogenase-like, C-terminal domain"/>
    <property type="match status" value="1"/>
</dbReference>
<feature type="binding site" evidence="9">
    <location>
        <position position="209"/>
    </location>
    <ligand>
        <name>1-deoxy-D-xylulose 5-phosphate</name>
        <dbReference type="ChEBI" id="CHEBI:57792"/>
    </ligand>
</feature>
<evidence type="ECO:0000256" key="1">
    <source>
        <dbReference type="ARBA" id="ARBA00005094"/>
    </source>
</evidence>
<evidence type="ECO:0000256" key="9">
    <source>
        <dbReference type="HAMAP-Rule" id="MF_00183"/>
    </source>
</evidence>
<evidence type="ECO:0000256" key="7">
    <source>
        <dbReference type="ARBA" id="ARBA00023229"/>
    </source>
</evidence>
<evidence type="ECO:0000256" key="2">
    <source>
        <dbReference type="ARBA" id="ARBA00006825"/>
    </source>
</evidence>
<keyword evidence="5 9" id="KW-0560">Oxidoreductase</keyword>
<keyword evidence="4 9" id="KW-0521">NADP</keyword>
<dbReference type="GO" id="GO:0051484">
    <property type="term" value="P:isopentenyl diphosphate biosynthetic process, methylerythritol 4-phosphate pathway involved in terpenoid biosynthetic process"/>
    <property type="evidence" value="ECO:0007669"/>
    <property type="project" value="TreeGrafter"/>
</dbReference>
<comment type="cofactor">
    <cofactor evidence="9">
        <name>Mg(2+)</name>
        <dbReference type="ChEBI" id="CHEBI:18420"/>
    </cofactor>
    <cofactor evidence="9">
        <name>Mn(2+)</name>
        <dbReference type="ChEBI" id="CHEBI:29035"/>
    </cofactor>
</comment>
<protein>
    <recommendedName>
        <fullName evidence="9">1-deoxy-D-xylulose 5-phosphate reductoisomerase</fullName>
        <shortName evidence="9">DXP reductoisomerase</shortName>
        <ecNumber evidence="9">1.1.1.267</ecNumber>
    </recommendedName>
    <alternativeName>
        <fullName evidence="9">1-deoxyxylulose-5-phosphate reductoisomerase</fullName>
    </alternativeName>
    <alternativeName>
        <fullName evidence="9">2-C-methyl-D-erythritol 4-phosphate synthase</fullName>
    </alternativeName>
</protein>
<comment type="function">
    <text evidence="9">Catalyzes the NADPH-dependent rearrangement and reduction of 1-deoxy-D-xylulose-5-phosphate (DXP) to 2-C-methyl-D-erythritol 4-phosphate (MEP).</text>
</comment>
<feature type="binding site" evidence="9">
    <location>
        <position position="149"/>
    </location>
    <ligand>
        <name>Mn(2+)</name>
        <dbReference type="ChEBI" id="CHEBI:29035"/>
    </ligand>
</feature>
<keyword evidence="9" id="KW-0460">Magnesium</keyword>
<feature type="binding site" evidence="9">
    <location>
        <position position="149"/>
    </location>
    <ligand>
        <name>1-deoxy-D-xylulose 5-phosphate</name>
        <dbReference type="ChEBI" id="CHEBI:57792"/>
    </ligand>
</feature>
<dbReference type="InterPro" id="IPR013644">
    <property type="entry name" value="DXP_reductoisomerase_C"/>
</dbReference>
<dbReference type="Pfam" id="PF13288">
    <property type="entry name" value="DXPR_C"/>
    <property type="match status" value="1"/>
</dbReference>
<dbReference type="SUPFAM" id="SSF69055">
    <property type="entry name" value="1-deoxy-D-xylulose-5-phosphate reductoisomerase, C-terminal domain"/>
    <property type="match status" value="1"/>
</dbReference>
<dbReference type="InterPro" id="IPR026877">
    <property type="entry name" value="DXPR_C"/>
</dbReference>
<feature type="binding site" evidence="9">
    <location>
        <position position="196"/>
    </location>
    <ligand>
        <name>1-deoxy-D-xylulose 5-phosphate</name>
        <dbReference type="ChEBI" id="CHEBI:57792"/>
    </ligand>
</feature>
<dbReference type="EC" id="1.1.1.267" evidence="9"/>
<feature type="binding site" evidence="9">
    <location>
        <position position="123"/>
    </location>
    <ligand>
        <name>NADPH</name>
        <dbReference type="ChEBI" id="CHEBI:57783"/>
    </ligand>
</feature>
<dbReference type="AlphaFoldDB" id="A0A975AXF3"/>
<dbReference type="PANTHER" id="PTHR30525:SF0">
    <property type="entry name" value="1-DEOXY-D-XYLULOSE 5-PHOSPHATE REDUCTOISOMERASE, CHLOROPLASTIC"/>
    <property type="match status" value="1"/>
</dbReference>
<comment type="similarity">
    <text evidence="2 9">Belongs to the DXR family.</text>
</comment>
<evidence type="ECO:0000259" key="11">
    <source>
        <dbReference type="Pfam" id="PF08436"/>
    </source>
</evidence>
<reference evidence="13" key="1">
    <citation type="submission" date="2020-08" db="EMBL/GenBank/DDBJ databases">
        <title>Genomic insights into the carbon and energy metabolism of the first obligate autotrophic acetogenic bacterium Aceticella autotrophica gen. nov., sp. nov.</title>
        <authorList>
            <person name="Toshchakov S.V."/>
            <person name="Elcheninov A.G."/>
            <person name="Kublanov I.V."/>
            <person name="Frolov E.N."/>
            <person name="Lebedinsky A.V."/>
        </authorList>
    </citation>
    <scope>NUCLEOTIDE SEQUENCE</scope>
    <source>
        <strain evidence="13">3443-3Ac</strain>
    </source>
</reference>
<dbReference type="Gene3D" id="1.10.1740.10">
    <property type="match status" value="1"/>
</dbReference>
<sequence>MKNIVILGSTGSIGTQTLDVIRNSKDFNVLGLTCNNNLDLLIKQIDEFKPKVIAVKDENNAKELKNILNNTGVEILSGEKGICDVAEYHDAELVVVAIEGIAGLMPAYKAIKAKKNIMLANKECLVTGGKIITELAKKNKVKILPIDSEHNAIFQCLQGNEKKYISKLIITASGGPFRGKTKEELKFVTMEQALKHPNWKMGKKITIDSATLMNKGFEVIEAKWLFDVPLNKIEVLVHPQSIIHSMVEYIDGCIIAEMATTDMRIPIQYALNYPERKAVKGVKSLDFEVFNTLTFEKPDLETFKCLSLAYQAIEEGGTMTTVLNTADEVAVSLFLEKRIKFLDIPKIIEKSMEKHDNIINPDINDIIEVDHSIRKSILDEYMR</sequence>
<feature type="binding site" evidence="9">
    <location>
        <position position="13"/>
    </location>
    <ligand>
        <name>NADPH</name>
        <dbReference type="ChEBI" id="CHEBI:57783"/>
    </ligand>
</feature>
<evidence type="ECO:0000259" key="12">
    <source>
        <dbReference type="Pfam" id="PF13288"/>
    </source>
</evidence>
<dbReference type="Gene3D" id="3.40.50.720">
    <property type="entry name" value="NAD(P)-binding Rossmann-like Domain"/>
    <property type="match status" value="1"/>
</dbReference>
<feature type="binding site" evidence="9">
    <location>
        <position position="147"/>
    </location>
    <ligand>
        <name>Mn(2+)</name>
        <dbReference type="ChEBI" id="CHEBI:29035"/>
    </ligand>
</feature>
<feature type="binding site" evidence="9">
    <location>
        <position position="202"/>
    </location>
    <ligand>
        <name>NADPH</name>
        <dbReference type="ChEBI" id="CHEBI:57783"/>
    </ligand>
</feature>
<dbReference type="InterPro" id="IPR036291">
    <property type="entry name" value="NAD(P)-bd_dom_sf"/>
</dbReference>
<evidence type="ECO:0000313" key="14">
    <source>
        <dbReference type="Proteomes" id="UP000671913"/>
    </source>
</evidence>
<organism evidence="13 14">
    <name type="scientific">Aceticella autotrophica</name>
    <dbReference type="NCBI Taxonomy" id="2755338"/>
    <lineage>
        <taxon>Bacteria</taxon>
        <taxon>Bacillati</taxon>
        <taxon>Bacillota</taxon>
        <taxon>Clostridia</taxon>
        <taxon>Thermoanaerobacterales</taxon>
        <taxon>Thermoanaerobacteraceae</taxon>
        <taxon>Aceticella</taxon>
    </lineage>
</organism>
<feature type="binding site" evidence="9">
    <location>
        <position position="218"/>
    </location>
    <ligand>
        <name>1-deoxy-D-xylulose 5-phosphate</name>
        <dbReference type="ChEBI" id="CHEBI:57792"/>
    </ligand>
</feature>
<feature type="binding site" evidence="9">
    <location>
        <position position="215"/>
    </location>
    <ligand>
        <name>1-deoxy-D-xylulose 5-phosphate</name>
        <dbReference type="ChEBI" id="CHEBI:57792"/>
    </ligand>
</feature>
<dbReference type="HAMAP" id="MF_00183">
    <property type="entry name" value="DXP_reductoisom"/>
    <property type="match status" value="1"/>
</dbReference>
<dbReference type="PIRSF" id="PIRSF006205">
    <property type="entry name" value="Dxp_reductismrs"/>
    <property type="match status" value="1"/>
</dbReference>
<feature type="domain" description="1-deoxy-D-xylulose 5-phosphate reductoisomerase N-terminal" evidence="10">
    <location>
        <begin position="4"/>
        <end position="129"/>
    </location>
</feature>
<evidence type="ECO:0000256" key="3">
    <source>
        <dbReference type="ARBA" id="ARBA00022723"/>
    </source>
</evidence>
<evidence type="ECO:0000259" key="10">
    <source>
        <dbReference type="Pfam" id="PF02670"/>
    </source>
</evidence>
<dbReference type="Pfam" id="PF02670">
    <property type="entry name" value="DXP_reductoisom"/>
    <property type="match status" value="1"/>
</dbReference>
<feature type="binding site" evidence="9">
    <location>
        <position position="122"/>
    </location>
    <ligand>
        <name>1-deoxy-D-xylulose 5-phosphate</name>
        <dbReference type="ChEBI" id="CHEBI:57792"/>
    </ligand>
</feature>
<feature type="binding site" evidence="9">
    <location>
        <position position="37"/>
    </location>
    <ligand>
        <name>NADPH</name>
        <dbReference type="ChEBI" id="CHEBI:57783"/>
    </ligand>
</feature>
<dbReference type="GO" id="GO:0030145">
    <property type="term" value="F:manganese ion binding"/>
    <property type="evidence" value="ECO:0007669"/>
    <property type="project" value="TreeGrafter"/>
</dbReference>
<dbReference type="RefSeq" id="WP_284680989.1">
    <property type="nucleotide sequence ID" value="NZ_CP060096.1"/>
</dbReference>
<comment type="pathway">
    <text evidence="1 9">Isoprenoid biosynthesis; isopentenyl diphosphate biosynthesis via DXP pathway; isopentenyl diphosphate from 1-deoxy-D-xylulose 5-phosphate: step 1/6.</text>
</comment>
<accession>A0A975AXF3</accession>
<feature type="binding site" evidence="9">
    <location>
        <position position="218"/>
    </location>
    <ligand>
        <name>Mn(2+)</name>
        <dbReference type="ChEBI" id="CHEBI:29035"/>
    </ligand>
</feature>
<evidence type="ECO:0000256" key="8">
    <source>
        <dbReference type="ARBA" id="ARBA00048543"/>
    </source>
</evidence>
<dbReference type="GO" id="GO:0070402">
    <property type="term" value="F:NADPH binding"/>
    <property type="evidence" value="ECO:0007669"/>
    <property type="project" value="InterPro"/>
</dbReference>
<feature type="binding site" evidence="9">
    <location>
        <position position="11"/>
    </location>
    <ligand>
        <name>NADPH</name>
        <dbReference type="ChEBI" id="CHEBI:57783"/>
    </ligand>
</feature>
<name>A0A975AXF3_9THEO</name>
<feature type="binding site" evidence="9">
    <location>
        <position position="173"/>
    </location>
    <ligand>
        <name>1-deoxy-D-xylulose 5-phosphate</name>
        <dbReference type="ChEBI" id="CHEBI:57792"/>
    </ligand>
</feature>
<evidence type="ECO:0000256" key="6">
    <source>
        <dbReference type="ARBA" id="ARBA00023211"/>
    </source>
</evidence>
<keyword evidence="7 9" id="KW-0414">Isoprene biosynthesis</keyword>
<dbReference type="NCBIfam" id="TIGR00243">
    <property type="entry name" value="Dxr"/>
    <property type="match status" value="1"/>
</dbReference>
<dbReference type="FunFam" id="3.40.50.720:FF:000045">
    <property type="entry name" value="1-deoxy-D-xylulose 5-phosphate reductoisomerase"/>
    <property type="match status" value="1"/>
</dbReference>
<proteinExistence type="inferred from homology"/>
<dbReference type="EMBL" id="CP060096">
    <property type="protein sequence ID" value="QSZ28246.1"/>
    <property type="molecule type" value="Genomic_DNA"/>
</dbReference>
<evidence type="ECO:0000313" key="13">
    <source>
        <dbReference type="EMBL" id="QSZ28246.1"/>
    </source>
</evidence>
<dbReference type="KEGG" id="aaut:ACETAC_05220"/>
<keyword evidence="6 9" id="KW-0464">Manganese</keyword>
<feature type="domain" description="1-deoxy-D-xylulose 5-phosphate reductoisomerase C-terminal" evidence="11">
    <location>
        <begin position="143"/>
        <end position="226"/>
    </location>
</feature>
<dbReference type="Proteomes" id="UP000671913">
    <property type="component" value="Chromosome"/>
</dbReference>
<feature type="binding site" evidence="9">
    <location>
        <position position="12"/>
    </location>
    <ligand>
        <name>NADPH</name>
        <dbReference type="ChEBI" id="CHEBI:57783"/>
    </ligand>
</feature>
<keyword evidence="14" id="KW-1185">Reference proteome</keyword>
<evidence type="ECO:0000256" key="5">
    <source>
        <dbReference type="ARBA" id="ARBA00023002"/>
    </source>
</evidence>
<comment type="caution">
    <text evidence="9">Lacks conserved residue(s) required for the propagation of feature annotation.</text>
</comment>
<dbReference type="GO" id="GO:0030604">
    <property type="term" value="F:1-deoxy-D-xylulose-5-phosphate reductoisomerase activity"/>
    <property type="evidence" value="ECO:0007669"/>
    <property type="project" value="UniProtKB-UniRule"/>
</dbReference>
<dbReference type="Pfam" id="PF08436">
    <property type="entry name" value="DXP_redisom_C"/>
    <property type="match status" value="1"/>
</dbReference>
<dbReference type="NCBIfam" id="NF009114">
    <property type="entry name" value="PRK12464.1"/>
    <property type="match status" value="1"/>
</dbReference>
<dbReference type="InterPro" id="IPR003821">
    <property type="entry name" value="DXP_reductoisomerase"/>
</dbReference>
<gene>
    <name evidence="9" type="primary">dxr</name>
    <name evidence="13" type="ORF">ACETAC_05220</name>
</gene>
<comment type="catalytic activity">
    <reaction evidence="8">
        <text>2-C-methyl-D-erythritol 4-phosphate + NADP(+) = 1-deoxy-D-xylulose 5-phosphate + NADPH + H(+)</text>
        <dbReference type="Rhea" id="RHEA:13717"/>
        <dbReference type="ChEBI" id="CHEBI:15378"/>
        <dbReference type="ChEBI" id="CHEBI:57783"/>
        <dbReference type="ChEBI" id="CHEBI:57792"/>
        <dbReference type="ChEBI" id="CHEBI:58262"/>
        <dbReference type="ChEBI" id="CHEBI:58349"/>
        <dbReference type="EC" id="1.1.1.267"/>
    </reaction>
    <physiologicalReaction direction="right-to-left" evidence="8">
        <dbReference type="Rhea" id="RHEA:13719"/>
    </physiologicalReaction>
</comment>
<feature type="domain" description="DXP reductoisomerase C-terminal" evidence="12">
    <location>
        <begin position="258"/>
        <end position="375"/>
    </location>
</feature>
<evidence type="ECO:0000256" key="4">
    <source>
        <dbReference type="ARBA" id="ARBA00022857"/>
    </source>
</evidence>
<feature type="binding site" evidence="9">
    <location>
        <position position="148"/>
    </location>
    <ligand>
        <name>1-deoxy-D-xylulose 5-phosphate</name>
        <dbReference type="ChEBI" id="CHEBI:57792"/>
    </ligand>
</feature>
<dbReference type="InterPro" id="IPR013512">
    <property type="entry name" value="DXP_reductoisomerase_N"/>
</dbReference>
<dbReference type="SUPFAM" id="SSF51735">
    <property type="entry name" value="NAD(P)-binding Rossmann-fold domains"/>
    <property type="match status" value="1"/>
</dbReference>
<dbReference type="PANTHER" id="PTHR30525">
    <property type="entry name" value="1-DEOXY-D-XYLULOSE 5-PHOSPHATE REDUCTOISOMERASE"/>
    <property type="match status" value="1"/>
</dbReference>
<feature type="binding site" evidence="9">
    <location>
        <position position="214"/>
    </location>
    <ligand>
        <name>1-deoxy-D-xylulose 5-phosphate</name>
        <dbReference type="ChEBI" id="CHEBI:57792"/>
    </ligand>
</feature>